<name>A0A4R0R159_9APHY</name>
<feature type="compositionally biased region" description="Acidic residues" evidence="1">
    <location>
        <begin position="160"/>
        <end position="169"/>
    </location>
</feature>
<reference evidence="2 3" key="1">
    <citation type="submission" date="2018-11" db="EMBL/GenBank/DDBJ databases">
        <title>Genome assembly of Steccherinum ochraceum LE-BIN_3174, the white-rot fungus of the Steccherinaceae family (The Residual Polyporoid clade, Polyporales, Basidiomycota).</title>
        <authorList>
            <person name="Fedorova T.V."/>
            <person name="Glazunova O.A."/>
            <person name="Landesman E.O."/>
            <person name="Moiseenko K.V."/>
            <person name="Psurtseva N.V."/>
            <person name="Savinova O.S."/>
            <person name="Shakhova N.V."/>
            <person name="Tyazhelova T.V."/>
            <person name="Vasina D.V."/>
        </authorList>
    </citation>
    <scope>NUCLEOTIDE SEQUENCE [LARGE SCALE GENOMIC DNA]</scope>
    <source>
        <strain evidence="2 3">LE-BIN_3174</strain>
    </source>
</reference>
<evidence type="ECO:0000313" key="2">
    <source>
        <dbReference type="EMBL" id="TCD60570.1"/>
    </source>
</evidence>
<sequence>MFQTTHRLQIPIPHLRRSYTPPQSPHTPSRTQYTPLADRYDSIPRPKRPVAALLSPWSPSEQEYPYDDPHVPLMRYRDSMCDPATPPPLGLPPRVYVPETPLRGDFVISRHEDWDKTGTDPFAAAREHVDPEASVRSLRQRQRELKRELAKEGVFVIGEAEDWDSDSDTESLYSIQTCTK</sequence>
<comment type="caution">
    <text evidence="2">The sequence shown here is derived from an EMBL/GenBank/DDBJ whole genome shotgun (WGS) entry which is preliminary data.</text>
</comment>
<dbReference type="AlphaFoldDB" id="A0A4R0R159"/>
<dbReference type="Proteomes" id="UP000292702">
    <property type="component" value="Unassembled WGS sequence"/>
</dbReference>
<keyword evidence="3" id="KW-1185">Reference proteome</keyword>
<gene>
    <name evidence="2" type="ORF">EIP91_009854</name>
</gene>
<feature type="region of interest" description="Disordered" evidence="1">
    <location>
        <begin position="11"/>
        <end position="34"/>
    </location>
</feature>
<dbReference type="OrthoDB" id="2756215at2759"/>
<evidence type="ECO:0000313" key="3">
    <source>
        <dbReference type="Proteomes" id="UP000292702"/>
    </source>
</evidence>
<protein>
    <submittedName>
        <fullName evidence="2">Uncharacterized protein</fullName>
    </submittedName>
</protein>
<evidence type="ECO:0000256" key="1">
    <source>
        <dbReference type="SAM" id="MobiDB-lite"/>
    </source>
</evidence>
<organism evidence="2 3">
    <name type="scientific">Steccherinum ochraceum</name>
    <dbReference type="NCBI Taxonomy" id="92696"/>
    <lineage>
        <taxon>Eukaryota</taxon>
        <taxon>Fungi</taxon>
        <taxon>Dikarya</taxon>
        <taxon>Basidiomycota</taxon>
        <taxon>Agaricomycotina</taxon>
        <taxon>Agaricomycetes</taxon>
        <taxon>Polyporales</taxon>
        <taxon>Steccherinaceae</taxon>
        <taxon>Steccherinum</taxon>
    </lineage>
</organism>
<accession>A0A4R0R159</accession>
<feature type="region of interest" description="Disordered" evidence="1">
    <location>
        <begin position="160"/>
        <end position="180"/>
    </location>
</feature>
<feature type="compositionally biased region" description="Polar residues" evidence="1">
    <location>
        <begin position="170"/>
        <end position="180"/>
    </location>
</feature>
<dbReference type="EMBL" id="RWJN01000575">
    <property type="protein sequence ID" value="TCD60570.1"/>
    <property type="molecule type" value="Genomic_DNA"/>
</dbReference>
<proteinExistence type="predicted"/>